<keyword evidence="3" id="KW-1185">Reference proteome</keyword>
<proteinExistence type="predicted"/>
<sequence length="1645" mass="183721">MKTAMFTNRSQAKDLSMSHYYHKKFSLALLVLLPLAGHASDDQETLRSPAVVETHMLSRAIHFSHNQNTADSSAQNVTTSAANIDSPGGTNSNLEPYQAKSIIPKLKVNESVTPDTTDLLGEKIDLNTGSVSFHQADIRLPGNSALEVAIRRVYRGNYWQFQNSAEFGDWKLSIPNISTTLMTKPGYISGAWGQGQECSGSLNPGAFYAGGELLESYQYWNGDSLNVPGQTNEKLLVPSSHLLTSSEVGTYQRVTKSNWRISCFDRYDENNVVVGEGFSAEAPNGDTYTFDQLRLVEAKPSGNKTWGGVVKYNAFMLVSKVVDRFGNWVRYHYSDDGYLTRITANDGRTITLEYNDPGYPHLVTSITANNREWEYNYVNEYSDRQLRNVILPNGQSWTYTLAPISKHEPNPGNESLLFCGRTPDSSQYKGTIIHPNGMTGEFYVQEVIHGETNVLHYPNQSGNIPECFSTMSLVSKSLSGDGLDTELTWHYDYSQNIGTFSTDTTAPSEARLKHNNLPYGVDAVNNKTTTITAPDGSKSRYFYNRDWSSASEGSLTAVQNFDTDGFSLLKSKILDYQKSPSIGSTHMNSSKTNSRPHRYRLDLVSENIVTTHSDGETHYLTEYSDYNLYGKPGLKKESGPSGTKYTKFEFINDRANWTLNLPTKVSISANGSSYSPIREKTYKSLSQSNEGVSYDVLVPHQNKVYGTWRSRYSSYHSDGNVKEIEYNQPLIKSDGQTFSSEFRYKILSAYRRGQPQHITVPSRYSSSDTMSASRVVDDNGWVTNVTDFNGNSYGYGYDVLGRLLFIDFPNDANQWLDTYFQWSDEPGFAITRTAMRCELNSARTGCGGSVTSSSELRFDALMRNILTIKTDRTTNNQRYQRKMFDAYNQETFVSHWSDYRTEQNGLSFEYDGLNRMIKEKQSGLDGKFIDYLSDNTMRRTDGEGNVTRTRYRAFGSPSYEQAVVINSPENVRTELSVNIFGDITAITQSGPLAASQTEYRAYDESHNLCKVSRADVGVSVYTHNALGEPTSRAEGVASASVNSCISSGADDKRIQQVADNVGDVWQVDYPEEGAFPSPDKVYKRDNNGNLQRLETGSVIQTYSFNSLGQPTAESLSVNSRDYTVQYGYNRQGDTSYFTYPDGYQVHFGPNGFGEPTGSRRVKSGEPDYIFADEASYYPNGMLSGFTYGNGLIHEMTLDTARQVPTRLNDSGDNATALDYQFGYDDNLNIVYQHNLVNSDYTLTQLAYDGLDRLLFVNGGAGVGTSELTYDGLGNIRSYHQSLSDRELNYHYSDSTNRLSAVDGAGPAYDAFTYDARGNVTDNGTRSFTYNRANQLVQSGDIRYRYDGHNRRVMETRNGSHRYSFYRLDGTLVYRETEAGSINYVYLGDKLIAKDGYIPEDSGTQHYQPFGESIEGAVDDVGYTGHRFDADTGLVYMQARYYDPVIGRFYSNDPVGFKGVHSFNRYAYANNNPYKYIDPDGREVKLQWHEVSIAGIGSGKNHSLLTIIPNEPSHFNNAKRISSIGQLTNSQGQKYGTMGAGPNGSWNLESNYNRSSDAAEHTGGITITPPNGMSENDFVDNLMQLDANYQDNLEYSFDPNGSDTFNSNSYVSGLLNAAGVDMTNIKVPEGQGFDKPVPKEKFEKKQ</sequence>
<dbReference type="Gene3D" id="2.180.10.10">
    <property type="entry name" value="RHS repeat-associated core"/>
    <property type="match status" value="2"/>
</dbReference>
<evidence type="ECO:0008006" key="4">
    <source>
        <dbReference type="Google" id="ProtNLM"/>
    </source>
</evidence>
<dbReference type="InterPro" id="IPR050708">
    <property type="entry name" value="T6SS_VgrG/RHS"/>
</dbReference>
<dbReference type="Proteomes" id="UP000053030">
    <property type="component" value="Unassembled WGS sequence"/>
</dbReference>
<dbReference type="NCBIfam" id="TIGR03696">
    <property type="entry name" value="Rhs_assc_core"/>
    <property type="match status" value="1"/>
</dbReference>
<dbReference type="OrthoDB" id="9816400at2"/>
<dbReference type="PANTHER" id="PTHR32305">
    <property type="match status" value="1"/>
</dbReference>
<dbReference type="InterPro" id="IPR022385">
    <property type="entry name" value="Rhs_assc_core"/>
</dbReference>
<comment type="caution">
    <text evidence="2">The sequence shown here is derived from an EMBL/GenBank/DDBJ whole genome shotgun (WGS) entry which is preliminary data.</text>
</comment>
<protein>
    <recommendedName>
        <fullName evidence="4">RHS repeat-associated core domain-containing protein</fullName>
    </recommendedName>
</protein>
<accession>A0A837NG09</accession>
<dbReference type="EMBL" id="LHSG01000003">
    <property type="protein sequence ID" value="KPD24176.1"/>
    <property type="molecule type" value="Genomic_DNA"/>
</dbReference>
<name>A0A837NG09_9GAMM</name>
<evidence type="ECO:0000313" key="3">
    <source>
        <dbReference type="Proteomes" id="UP000053030"/>
    </source>
</evidence>
<dbReference type="PANTHER" id="PTHR32305:SF15">
    <property type="entry name" value="PROTEIN RHSA-RELATED"/>
    <property type="match status" value="1"/>
</dbReference>
<gene>
    <name evidence="2" type="ORF">AFK76_04000</name>
</gene>
<feature type="region of interest" description="Disordered" evidence="1">
    <location>
        <begin position="67"/>
        <end position="93"/>
    </location>
</feature>
<evidence type="ECO:0000256" key="1">
    <source>
        <dbReference type="SAM" id="MobiDB-lite"/>
    </source>
</evidence>
<evidence type="ECO:0000313" key="2">
    <source>
        <dbReference type="EMBL" id="KPD24176.1"/>
    </source>
</evidence>
<reference evidence="2 3" key="1">
    <citation type="submission" date="2015-08" db="EMBL/GenBank/DDBJ databases">
        <title>Genome sequencing and assembly of the deep-sea bacterium Idiomarina zobellii.</title>
        <authorList>
            <person name="Mithoefer S.D."/>
            <person name="Rheaume B.A."/>
            <person name="MacLea K.S."/>
        </authorList>
    </citation>
    <scope>NUCLEOTIDE SEQUENCE [LARGE SCALE GENOMIC DNA]</scope>
    <source>
        <strain evidence="2 3">KMM 231</strain>
    </source>
</reference>
<organism evidence="2 3">
    <name type="scientific">Idiomarina zobellii</name>
    <dbReference type="NCBI Taxonomy" id="86103"/>
    <lineage>
        <taxon>Bacteria</taxon>
        <taxon>Pseudomonadati</taxon>
        <taxon>Pseudomonadota</taxon>
        <taxon>Gammaproteobacteria</taxon>
        <taxon>Alteromonadales</taxon>
        <taxon>Idiomarinaceae</taxon>
        <taxon>Idiomarina</taxon>
    </lineage>
</organism>